<feature type="compositionally biased region" description="Basic and acidic residues" evidence="1">
    <location>
        <begin position="950"/>
        <end position="964"/>
    </location>
</feature>
<feature type="compositionally biased region" description="Low complexity" evidence="1">
    <location>
        <begin position="937"/>
        <end position="949"/>
    </location>
</feature>
<feature type="compositionally biased region" description="Basic and acidic residues" evidence="1">
    <location>
        <begin position="1048"/>
        <end position="1125"/>
    </location>
</feature>
<feature type="compositionally biased region" description="Polar residues" evidence="1">
    <location>
        <begin position="854"/>
        <end position="868"/>
    </location>
</feature>
<dbReference type="GO" id="GO:0070390">
    <property type="term" value="C:transcription export complex 2"/>
    <property type="evidence" value="ECO:0007669"/>
    <property type="project" value="TreeGrafter"/>
</dbReference>
<dbReference type="Gene3D" id="1.25.40.990">
    <property type="match status" value="1"/>
</dbReference>
<feature type="domain" description="SAC3/GANP/THP3 conserved" evidence="2">
    <location>
        <begin position="273"/>
        <end position="626"/>
    </location>
</feature>
<dbReference type="PANTHER" id="PTHR12436:SF3">
    <property type="entry name" value="GERMINAL-CENTER ASSOCIATED NUCLEAR PROTEIN"/>
    <property type="match status" value="1"/>
</dbReference>
<dbReference type="InterPro" id="IPR005062">
    <property type="entry name" value="SAC3/GANP/THP3_conserved"/>
</dbReference>
<feature type="region of interest" description="Disordered" evidence="1">
    <location>
        <begin position="740"/>
        <end position="995"/>
    </location>
</feature>
<feature type="compositionally biased region" description="Low complexity" evidence="1">
    <location>
        <begin position="796"/>
        <end position="830"/>
    </location>
</feature>
<name>A0A086JEM6_TOXGO</name>
<dbReference type="OrthoDB" id="332872at2759"/>
<feature type="region of interest" description="Disordered" evidence="1">
    <location>
        <begin position="2013"/>
        <end position="2054"/>
    </location>
</feature>
<sequence length="2520" mass="273843">MEPSPFSSSSLFAGRPFSLPGTSSSLFGRNVPSASSVFSSGTYAATKPSSSTPFSSSGSSLFSASASSSDASTFFPSSGTPGPSSSSLFSSSMFSTPSRSSSSSSPSAFSSSALCPASSASSLSPDASSSSSLARQAVPAVVHHAAADRDASPVPSFCVSSSSSHSSLSASSSKKEPFVAAGGRERLCTPEGDFIPPPLPTGDARCLLAGETGEANPLLAEPEHQAPILLKIQDPMQLLLQDGASASDGDGSAASADKGTLNSFFVGKLYGYCSEEEMLDKQQVCTTSDFERLEAIVPGDPEARIINPYLAVASFRRSDAGKPFHPISTRPAVWCRRTVHHLLTYSVDADLTNPVPGSTPSECSLSVAPKPYLYSRQGRGYAFLDVYNFLRDRLRACWQHLTVQHVQKHRASIETLEISYRFLIFAEEQLASHPGFDRVSNQGLMQTCLDKLMHGYEAVRSFQARRDFHVYLHRCREAAASHTAAAGELALADILVYKSRYEGEFWGYRILSLMSSSGSERALVGILQRLPPDLLSHDCVRFALAAFAAFRSANVRRYVQLMRTGKFLCGVLMNKFANFARARALRNLVSNRLVHDEKHPITLERIRRLLGFDGEPDESFFSFLSFFSLRVETGHPRGEVYCYCGELKKSLLQDLSNYRKVRAPSFPSAFLKPPPGLSRQQLLDPDYAQVAARAPARLSSSFSLPSSSSSRPLPCLQELPTRAAPASLSVHASRLSPASPSLAVSSSHLLPSSLTSSGKGPATDPRESPPTASRSFATDSSQPPAEALESQPPVPSSLFSSPPSAVAPLPSASSAPSSVSPSTVSGASASEPRRQPEQERGCIQVGEEDLPGASNPSQSLTPSRSSVQRSERAPRVSSPSASPAVPAPLASSAPCEESPLGRAELGSGKRTSRLLNGAMRPPADVRISPPASPLPLTPSLLSPLPQKQARAAEEETEKAEKAQKSPESGVAGVGASPARRPEASVSLSAEATEECRDVCPLASPLAFFSSMSEAKAQADSQTERGPSREASGTGREGGCNEMVSGAERLSKEWGREREGKVEAARPRRTQKEETLRRDHDVLSEAKKCQEREEEERRREAEERRKREEEQRRQEQRQKEEDVKRLSGEDGDWWLNLVGLNSWREGSQRVDALRSVLTPLPAVDTPQGAERRGRRSRASLSGSTVAIGKGARSRSSEGKLASSPVSRGTQGTEGEDEPARDEVELEELERVLFFPQLDCSMKQQTPGGARTLGTTRRRRGRSRQSLFCRGPSYVPSSASLSSFPPSRRRPDLSRSRQKPSSSGALSPVSRQRQTSRAGSEEGSPSRKGRCESLPILSQPSTSLSALVAAVVHRRSRRLWPSPCVARVLQRRGRRAAGTSSSPAVAGALQQTQVEDRRGDAYEGGELEGDDREADDLGVYVKFLFFTSAWLLLNRQQLPRDPIFQHLSNATDSNRLLLPELRVEKGRAGGCGVWGGNKEGIAEELQFSGSRAECPDTLTSSMMALALSLTPSCEIQEEAENASAPSSRDGPLSLPGCVALGLSSLAGSQESSAFASDAQPTSREEADAEKELVVLPSTIYLWPASQQKVQRDPNVASSPFTSAVSPPVYTCLHVVRSQGSTSFGTPAAFASEARQQRRASGPHTSLAGANQSQLQAQETFFLSEKNALAGTTGVFLTLPFSVAVAGPVSVACAFQRRERDIQASPFSFVAFSSVARDQESAKTTETRRTGARAEREECGSPWSSSGSCLPVFWEDLEPLRQGLGERREEGKAVDAGKEADRRMEVLKEILIRLVSFVSRFTDGHSLSPSGVSPSLSRSGASQEDACEGSCAELPMLPVRILFTLVVPLHVVRPTLREWREGDLAESLEPPLQHAETHGEALVSAAVEEEAQGIVAVALRRRLAAIAADCDGWTNAEIRNRAVALLASPLLQFTCAGYVPLSRAFLSSASPCPSVRAASPPVLPAFRWVHRAVRSMTRRSLESRSLRLLPRPVAVPLADMLLAHWSLLLRRVLSSSPPTGQRGREATKDAETEDEETQGAASLSTEFRHDEERKREEYRGKDGDALFVKNLRAASSLQASLRHVNTTMKSVENIIRFQTAACQWQLPPAEWWIVNEKSRSSREDEKSYEQTHAVSRVGNRRDRGKEGNEVLYPGAGVRALVPRWESQSFLKRRRQAEGRVRDPVTGRPILDREKDLLLQQGMRSCSLCGHGDEVSNQSERKAGRGDAVALYRSDLGLDDDLQENYSRDKTLQILHEFRRKVQEESKRIKRLLSDTGKVMNESSTDLQDEDFVTWGKRAKSGRTVREICDSLQLQAAALFDFLEGKPRGPTAQRRGLASVTCLLVPRQVARLLLPAVAEPWADLEDASTAVDPDAWLPIVGPEIDEEFGKEDRRDMRRIEAFNSSCRESDASALRDNERTAVATGPRRHETDAMDAPSTGRQGGSVFRQSIHQTCGQAQSLQEVTNEKRRDTAGRRRGRDEEGCRQSIAVLASLIESAKRCRLDLEVEKKETDDFISYIVRSTA</sequence>
<dbReference type="Pfam" id="PF03399">
    <property type="entry name" value="SAC3_GANP"/>
    <property type="match status" value="1"/>
</dbReference>
<feature type="compositionally biased region" description="Polar residues" evidence="1">
    <location>
        <begin position="1297"/>
        <end position="1316"/>
    </location>
</feature>
<feature type="compositionally biased region" description="Basic and acidic residues" evidence="1">
    <location>
        <begin position="2461"/>
        <end position="2478"/>
    </location>
</feature>
<feature type="compositionally biased region" description="Polar residues" evidence="1">
    <location>
        <begin position="770"/>
        <end position="783"/>
    </location>
</feature>
<feature type="compositionally biased region" description="Basic and acidic residues" evidence="1">
    <location>
        <begin position="2043"/>
        <end position="2054"/>
    </location>
</feature>
<dbReference type="EMBL" id="AHZU02001611">
    <property type="protein sequence ID" value="KFG30594.1"/>
    <property type="molecule type" value="Genomic_DNA"/>
</dbReference>
<feature type="compositionally biased region" description="Low complexity" evidence="1">
    <location>
        <begin position="875"/>
        <end position="894"/>
    </location>
</feature>
<feature type="region of interest" description="Disordered" evidence="1">
    <location>
        <begin position="41"/>
        <end position="90"/>
    </location>
</feature>
<feature type="region of interest" description="Disordered" evidence="1">
    <location>
        <begin position="2452"/>
        <end position="2478"/>
    </location>
</feature>
<feature type="compositionally biased region" description="Polar residues" evidence="1">
    <location>
        <begin position="1377"/>
        <end position="1391"/>
    </location>
</feature>
<feature type="region of interest" description="Disordered" evidence="1">
    <location>
        <begin position="1011"/>
        <end position="1125"/>
    </location>
</feature>
<comment type="caution">
    <text evidence="3">The sequence shown here is derived from an EMBL/GenBank/DDBJ whole genome shotgun (WGS) entry which is preliminary data.</text>
</comment>
<feature type="compositionally biased region" description="Basic and acidic residues" evidence="1">
    <location>
        <begin position="831"/>
        <end position="840"/>
    </location>
</feature>
<feature type="compositionally biased region" description="Basic and acidic residues" evidence="1">
    <location>
        <begin position="1717"/>
        <end position="1736"/>
    </location>
</feature>
<feature type="region of interest" description="Disordered" evidence="1">
    <location>
        <begin position="1626"/>
        <end position="1648"/>
    </location>
</feature>
<feature type="region of interest" description="Disordered" evidence="1">
    <location>
        <begin position="1236"/>
        <end position="1333"/>
    </location>
</feature>
<feature type="compositionally biased region" description="Basic and acidic residues" evidence="1">
    <location>
        <begin position="2136"/>
        <end position="2145"/>
    </location>
</feature>
<feature type="compositionally biased region" description="Low complexity" evidence="1">
    <location>
        <begin position="1244"/>
        <end position="1253"/>
    </location>
</feature>
<reference evidence="3 4" key="1">
    <citation type="submission" date="2014-02" db="EMBL/GenBank/DDBJ databases">
        <authorList>
            <person name="Sibley D."/>
            <person name="Venepally P."/>
            <person name="Karamycheva S."/>
            <person name="Hadjithomas M."/>
            <person name="Khan A."/>
            <person name="Brunk B."/>
            <person name="Roos D."/>
            <person name="Caler E."/>
            <person name="Lorenzi H."/>
        </authorList>
    </citation>
    <scope>NUCLEOTIDE SEQUENCE [LARGE SCALE GENOMIC DNA]</scope>
    <source>
        <strain evidence="3 4">GAB2-2007-GAL-DOM2</strain>
    </source>
</reference>
<proteinExistence type="predicted"/>
<evidence type="ECO:0000313" key="3">
    <source>
        <dbReference type="EMBL" id="KFG30594.1"/>
    </source>
</evidence>
<feature type="region of interest" description="Disordered" evidence="1">
    <location>
        <begin position="2119"/>
        <end position="2146"/>
    </location>
</feature>
<feature type="compositionally biased region" description="Polar residues" evidence="1">
    <location>
        <begin position="1202"/>
        <end position="1211"/>
    </location>
</feature>
<dbReference type="VEuPathDB" id="ToxoDB:TGDOM2_211700"/>
<feature type="compositionally biased region" description="Low complexity" evidence="1">
    <location>
        <begin position="44"/>
        <end position="90"/>
    </location>
</feature>
<dbReference type="InterPro" id="IPR045107">
    <property type="entry name" value="SAC3/GANP/THP3"/>
</dbReference>
<accession>A0A086JEM6</accession>
<evidence type="ECO:0000259" key="2">
    <source>
        <dbReference type="Pfam" id="PF03399"/>
    </source>
</evidence>
<dbReference type="Proteomes" id="UP000028837">
    <property type="component" value="Unassembled WGS sequence"/>
</dbReference>
<feature type="region of interest" description="Disordered" evidence="1">
    <location>
        <begin position="2406"/>
        <end position="2440"/>
    </location>
</feature>
<evidence type="ECO:0000313" key="4">
    <source>
        <dbReference type="Proteomes" id="UP000028837"/>
    </source>
</evidence>
<feature type="region of interest" description="Disordered" evidence="1">
    <location>
        <begin position="1717"/>
        <end position="1737"/>
    </location>
</feature>
<feature type="compositionally biased region" description="Basic and acidic residues" evidence="1">
    <location>
        <begin position="2406"/>
        <end position="2415"/>
    </location>
</feature>
<gene>
    <name evidence="3" type="ORF">TGDOM2_211700</name>
</gene>
<feature type="region of interest" description="Disordered" evidence="1">
    <location>
        <begin position="1373"/>
        <end position="1408"/>
    </location>
</feature>
<feature type="compositionally biased region" description="Low complexity" evidence="1">
    <location>
        <begin position="740"/>
        <end position="757"/>
    </location>
</feature>
<evidence type="ECO:0000256" key="1">
    <source>
        <dbReference type="SAM" id="MobiDB-lite"/>
    </source>
</evidence>
<dbReference type="PANTHER" id="PTHR12436">
    <property type="entry name" value="80 KDA MCM3-ASSOCIATED PROTEIN"/>
    <property type="match status" value="1"/>
</dbReference>
<feature type="region of interest" description="Disordered" evidence="1">
    <location>
        <begin position="1161"/>
        <end position="1220"/>
    </location>
</feature>
<dbReference type="GO" id="GO:0005737">
    <property type="term" value="C:cytoplasm"/>
    <property type="evidence" value="ECO:0007669"/>
    <property type="project" value="TreeGrafter"/>
</dbReference>
<protein>
    <submittedName>
        <fullName evidence="3">Putative SAC3/GANP family protein</fullName>
    </submittedName>
</protein>
<dbReference type="GO" id="GO:0006406">
    <property type="term" value="P:mRNA export from nucleus"/>
    <property type="evidence" value="ECO:0007669"/>
    <property type="project" value="TreeGrafter"/>
</dbReference>
<feature type="compositionally biased region" description="Low complexity" evidence="1">
    <location>
        <begin position="1270"/>
        <end position="1284"/>
    </location>
</feature>
<organism evidence="3 4">
    <name type="scientific">Toxoplasma gondii GAB2-2007-GAL-DOM2</name>
    <dbReference type="NCBI Taxonomy" id="1130820"/>
    <lineage>
        <taxon>Eukaryota</taxon>
        <taxon>Sar</taxon>
        <taxon>Alveolata</taxon>
        <taxon>Apicomplexa</taxon>
        <taxon>Conoidasida</taxon>
        <taxon>Coccidia</taxon>
        <taxon>Eucoccidiorida</taxon>
        <taxon>Eimeriorina</taxon>
        <taxon>Sarcocystidae</taxon>
        <taxon>Toxoplasma</taxon>
    </lineage>
</organism>